<dbReference type="PANTHER" id="PTHR39428:SF3">
    <property type="entry name" value="DEAZAFLAVIN-DEPENDENT NITROREDUCTASE"/>
    <property type="match status" value="1"/>
</dbReference>
<comment type="catalytic activity">
    <reaction evidence="2">
        <text>oxidized coenzyme F420-(gamma-L-Glu)(n) + a quinol + H(+) = reduced coenzyme F420-(gamma-L-Glu)(n) + a quinone</text>
        <dbReference type="Rhea" id="RHEA:39663"/>
        <dbReference type="Rhea" id="RHEA-COMP:12939"/>
        <dbReference type="Rhea" id="RHEA-COMP:14378"/>
        <dbReference type="ChEBI" id="CHEBI:15378"/>
        <dbReference type="ChEBI" id="CHEBI:24646"/>
        <dbReference type="ChEBI" id="CHEBI:132124"/>
        <dbReference type="ChEBI" id="CHEBI:133980"/>
        <dbReference type="ChEBI" id="CHEBI:139511"/>
    </reaction>
</comment>
<comment type="caution">
    <text evidence="3">The sequence shown here is derived from an EMBL/GenBank/DDBJ whole genome shotgun (WGS) entry which is preliminary data.</text>
</comment>
<evidence type="ECO:0000313" key="4">
    <source>
        <dbReference type="Proteomes" id="UP000617734"/>
    </source>
</evidence>
<comment type="similarity">
    <text evidence="1">Belongs to the F420H(2)-dependent quinone reductase family.</text>
</comment>
<evidence type="ECO:0000256" key="2">
    <source>
        <dbReference type="ARBA" id="ARBA00049106"/>
    </source>
</evidence>
<name>A0A919KX38_9ACTN</name>
<sequence length="148" mass="16355">MSENEPTASPTGWVADQARRYEESGGTAGTTIQGAPCLLLDHLGRKSGQWRRTVLIYGRDGEDYLVVASLGGADQHPLWYLNLTANPEVRLRVGPERFTATAEVLPPEEKARVWPGLVEVFPPYAGYQKKTNRDIPVIRLRRDTPAAG</sequence>
<dbReference type="EMBL" id="BNBO01000029">
    <property type="protein sequence ID" value="GHH76480.1"/>
    <property type="molecule type" value="Genomic_DNA"/>
</dbReference>
<dbReference type="RefSeq" id="WP_190212938.1">
    <property type="nucleotide sequence ID" value="NZ_BNBO01000029.1"/>
</dbReference>
<dbReference type="AlphaFoldDB" id="A0A919KX38"/>
<evidence type="ECO:0000313" key="3">
    <source>
        <dbReference type="EMBL" id="GHH76480.1"/>
    </source>
</evidence>
<dbReference type="GeneID" id="95355152"/>
<dbReference type="NCBIfam" id="TIGR00026">
    <property type="entry name" value="hi_GC_TIGR00026"/>
    <property type="match status" value="1"/>
</dbReference>
<dbReference type="InterPro" id="IPR012349">
    <property type="entry name" value="Split_barrel_FMN-bd"/>
</dbReference>
<dbReference type="GO" id="GO:0016491">
    <property type="term" value="F:oxidoreductase activity"/>
    <property type="evidence" value="ECO:0007669"/>
    <property type="project" value="InterPro"/>
</dbReference>
<accession>A0A919KX38</accession>
<dbReference type="InterPro" id="IPR004378">
    <property type="entry name" value="F420H2_quin_Rdtase"/>
</dbReference>
<keyword evidence="4" id="KW-1185">Reference proteome</keyword>
<dbReference type="GO" id="GO:0005886">
    <property type="term" value="C:plasma membrane"/>
    <property type="evidence" value="ECO:0007669"/>
    <property type="project" value="TreeGrafter"/>
</dbReference>
<dbReference type="Gene3D" id="2.30.110.10">
    <property type="entry name" value="Electron Transport, Fmn-binding Protein, Chain A"/>
    <property type="match status" value="1"/>
</dbReference>
<organism evidence="3 4">
    <name type="scientific">Kitasatospora indigofera</name>
    <dbReference type="NCBI Taxonomy" id="67307"/>
    <lineage>
        <taxon>Bacteria</taxon>
        <taxon>Bacillati</taxon>
        <taxon>Actinomycetota</taxon>
        <taxon>Actinomycetes</taxon>
        <taxon>Kitasatosporales</taxon>
        <taxon>Streptomycetaceae</taxon>
        <taxon>Kitasatospora</taxon>
    </lineage>
</organism>
<dbReference type="GO" id="GO:0070967">
    <property type="term" value="F:coenzyme F420 binding"/>
    <property type="evidence" value="ECO:0007669"/>
    <property type="project" value="TreeGrafter"/>
</dbReference>
<proteinExistence type="inferred from homology"/>
<dbReference type="PANTHER" id="PTHR39428">
    <property type="entry name" value="F420H(2)-DEPENDENT QUINONE REDUCTASE RV1261C"/>
    <property type="match status" value="1"/>
</dbReference>
<dbReference type="Proteomes" id="UP000617734">
    <property type="component" value="Unassembled WGS sequence"/>
</dbReference>
<dbReference type="Pfam" id="PF04075">
    <property type="entry name" value="F420H2_quin_red"/>
    <property type="match status" value="1"/>
</dbReference>
<protein>
    <submittedName>
        <fullName evidence="3">Nitroreductase</fullName>
    </submittedName>
</protein>
<reference evidence="3" key="2">
    <citation type="submission" date="2020-09" db="EMBL/GenBank/DDBJ databases">
        <authorList>
            <person name="Sun Q."/>
            <person name="Ohkuma M."/>
        </authorList>
    </citation>
    <scope>NUCLEOTIDE SEQUENCE</scope>
    <source>
        <strain evidence="3">JCM 4646</strain>
    </source>
</reference>
<reference evidence="3" key="1">
    <citation type="journal article" date="2014" name="Int. J. Syst. Evol. Microbiol.">
        <title>Complete genome sequence of Corynebacterium casei LMG S-19264T (=DSM 44701T), isolated from a smear-ripened cheese.</title>
        <authorList>
            <consortium name="US DOE Joint Genome Institute (JGI-PGF)"/>
            <person name="Walter F."/>
            <person name="Albersmeier A."/>
            <person name="Kalinowski J."/>
            <person name="Ruckert C."/>
        </authorList>
    </citation>
    <scope>NUCLEOTIDE SEQUENCE</scope>
    <source>
        <strain evidence="3">JCM 4646</strain>
    </source>
</reference>
<evidence type="ECO:0000256" key="1">
    <source>
        <dbReference type="ARBA" id="ARBA00008710"/>
    </source>
</evidence>
<gene>
    <name evidence="3" type="ORF">GCM10018781_47770</name>
</gene>